<proteinExistence type="predicted"/>
<dbReference type="InterPro" id="IPR036412">
    <property type="entry name" value="HAD-like_sf"/>
</dbReference>
<organism evidence="1 2">
    <name type="scientific">Vibrio phage 5 TSL-2019</name>
    <dbReference type="NCBI Taxonomy" id="2578086"/>
    <lineage>
        <taxon>Viruses</taxon>
        <taxon>Duplodnaviria</taxon>
        <taxon>Heunggongvirae</taxon>
        <taxon>Uroviricota</taxon>
        <taxon>Caudoviricetes</taxon>
        <taxon>Chimalliviridae</taxon>
        <taxon>Gorgonvirinae</taxon>
        <taxon>Aphroditevirus</taxon>
        <taxon>Aphroditevirus USC1</taxon>
    </lineage>
</organism>
<name>A0A513SQ65_9CAUD</name>
<dbReference type="Proteomes" id="UP000316194">
    <property type="component" value="Segment"/>
</dbReference>
<evidence type="ECO:0000313" key="2">
    <source>
        <dbReference type="Proteomes" id="UP000316194"/>
    </source>
</evidence>
<dbReference type="EMBL" id="MK358448">
    <property type="protein sequence ID" value="QCW23301.1"/>
    <property type="molecule type" value="Genomic_DNA"/>
</dbReference>
<protein>
    <submittedName>
        <fullName evidence="1">Uncharacterized protein</fullName>
    </submittedName>
</protein>
<evidence type="ECO:0000313" key="1">
    <source>
        <dbReference type="EMBL" id="QCW23301.1"/>
    </source>
</evidence>
<dbReference type="SUPFAM" id="SSF56784">
    <property type="entry name" value="HAD-like"/>
    <property type="match status" value="1"/>
</dbReference>
<sequence>MHITFDMDDTLTATHQYIRDNLEPTSEESLYAMVTADREGHAYVNAGAVLQTDIYEQILRGEEFMLESGVAKWVRDEYEQFCELITTLKNLGHTFSICTHRGWTETGSEKTMEWLKTKALDMFEVIHCLDSKVHPCKLTYLEDLYGRDFIIVDDNPYHGIDRAKELDFNQNVIQCVGEHTVPEYVHFRTFDTFTTFKEHLLTLLGVDHESI</sequence>
<accession>A0A513SQ65</accession>
<reference evidence="1 2" key="1">
    <citation type="submission" date="2019-01" db="EMBL/GenBank/DDBJ databases">
        <authorList>
            <person name="Le T.S."/>
            <person name="Kurtboke I."/>
        </authorList>
    </citation>
    <scope>NUCLEOTIDE SEQUENCE [LARGE SCALE GENOMIC DNA]</scope>
</reference>